<proteinExistence type="predicted"/>
<evidence type="ECO:0000313" key="3">
    <source>
        <dbReference type="EMBL" id="MEC5388245.1"/>
    </source>
</evidence>
<dbReference type="RefSeq" id="WP_327601218.1">
    <property type="nucleotide sequence ID" value="NZ_JAYXHS010000005.1"/>
</dbReference>
<organism evidence="3 4">
    <name type="scientific">Uliginosibacterium silvisoli</name>
    <dbReference type="NCBI Taxonomy" id="3114758"/>
    <lineage>
        <taxon>Bacteria</taxon>
        <taxon>Pseudomonadati</taxon>
        <taxon>Pseudomonadota</taxon>
        <taxon>Betaproteobacteria</taxon>
        <taxon>Rhodocyclales</taxon>
        <taxon>Zoogloeaceae</taxon>
        <taxon>Uliginosibacterium</taxon>
    </lineage>
</organism>
<feature type="compositionally biased region" description="Low complexity" evidence="1">
    <location>
        <begin position="39"/>
        <end position="59"/>
    </location>
</feature>
<comment type="caution">
    <text evidence="3">The sequence shown here is derived from an EMBL/GenBank/DDBJ whole genome shotgun (WGS) entry which is preliminary data.</text>
</comment>
<accession>A0ABU6KBB7</accession>
<evidence type="ECO:0000259" key="2">
    <source>
        <dbReference type="Pfam" id="PF00188"/>
    </source>
</evidence>
<dbReference type="Pfam" id="PF00188">
    <property type="entry name" value="CAP"/>
    <property type="match status" value="1"/>
</dbReference>
<reference evidence="3 4" key="1">
    <citation type="submission" date="2024-01" db="EMBL/GenBank/DDBJ databases">
        <title>Uliginosibacterium soil sp. nov.</title>
        <authorList>
            <person name="Lv Y."/>
        </authorList>
    </citation>
    <scope>NUCLEOTIDE SEQUENCE [LARGE SCALE GENOMIC DNA]</scope>
    <source>
        <strain evidence="3 4">H3</strain>
    </source>
</reference>
<dbReference type="Proteomes" id="UP001331561">
    <property type="component" value="Unassembled WGS sequence"/>
</dbReference>
<keyword evidence="4" id="KW-1185">Reference proteome</keyword>
<name>A0ABU6KBB7_9RHOO</name>
<feature type="domain" description="SCP" evidence="2">
    <location>
        <begin position="92"/>
        <end position="154"/>
    </location>
</feature>
<gene>
    <name evidence="3" type="ORF">VVD49_21110</name>
</gene>
<sequence length="345" mass="35389">MLTSTLLAIIVMTLSGCGGGGGGGSGSSTGNTNTQPGVSSSSSISSASSSTSSTTSTSSSSAASAVSLYDTDPVIGSCMTGQLKSSERTVVLNKVNDLRARHGLLPVSYDASQDNAAAEAALYMVANATLTTTPSVSGQCYTTGAANLASTSSIFIAAGTTPTTQNFASTAPIAEYLMNVGVTTLASRRRLLNPFLGSTSFGRVDGQPTGSSFHYVSTVLKTQGNDVSDISAMSNDFVAYPYGIYPVAEFNTGWYLSFSAIASKINAAANGAGQVSFASAVITVMDGSTPLAVTDQAADYSAYGLLNALQWKVSGLQNNTTYSVQISNVVVNGVTRQYNYTFRLQ</sequence>
<dbReference type="InterPro" id="IPR014044">
    <property type="entry name" value="CAP_dom"/>
</dbReference>
<dbReference type="EMBL" id="JAYXHS010000005">
    <property type="protein sequence ID" value="MEC5388245.1"/>
    <property type="molecule type" value="Genomic_DNA"/>
</dbReference>
<feature type="region of interest" description="Disordered" evidence="1">
    <location>
        <begin position="21"/>
        <end position="59"/>
    </location>
</feature>
<evidence type="ECO:0000256" key="1">
    <source>
        <dbReference type="SAM" id="MobiDB-lite"/>
    </source>
</evidence>
<dbReference type="SUPFAM" id="SSF55797">
    <property type="entry name" value="PR-1-like"/>
    <property type="match status" value="1"/>
</dbReference>
<dbReference type="Gene3D" id="3.40.33.10">
    <property type="entry name" value="CAP"/>
    <property type="match status" value="1"/>
</dbReference>
<evidence type="ECO:0000313" key="4">
    <source>
        <dbReference type="Proteomes" id="UP001331561"/>
    </source>
</evidence>
<protein>
    <submittedName>
        <fullName evidence="3">CAP domain-containing protein</fullName>
    </submittedName>
</protein>
<dbReference type="InterPro" id="IPR035940">
    <property type="entry name" value="CAP_sf"/>
</dbReference>